<keyword evidence="2" id="KW-1185">Reference proteome</keyword>
<gene>
    <name evidence="1" type="ORF">FWILDA_LOCUS19226</name>
</gene>
<feature type="non-terminal residue" evidence="1">
    <location>
        <position position="1"/>
    </location>
</feature>
<dbReference type="InterPro" id="IPR032675">
    <property type="entry name" value="LRR_dom_sf"/>
</dbReference>
<feature type="non-terminal residue" evidence="1">
    <location>
        <position position="164"/>
    </location>
</feature>
<dbReference type="Proteomes" id="UP001153678">
    <property type="component" value="Unassembled WGS sequence"/>
</dbReference>
<name>A0A9W4TBU1_9GLOM</name>
<dbReference type="EMBL" id="CAMKVN010022210">
    <property type="protein sequence ID" value="CAI2199745.1"/>
    <property type="molecule type" value="Genomic_DNA"/>
</dbReference>
<proteinExistence type="predicted"/>
<comment type="caution">
    <text evidence="1">The sequence shown here is derived from an EMBL/GenBank/DDBJ whole genome shotgun (WGS) entry which is preliminary data.</text>
</comment>
<protein>
    <submittedName>
        <fullName evidence="1">7006_t:CDS:1</fullName>
    </submittedName>
</protein>
<sequence>KLPGLIKEDGNLDEAKLDEIKTQSDKAKELEKLGIKSVEEAKKLQENNKKMSELIKKHLGTQYYTAQIEVTPGELKDEEILEGELKINNFPNLKIINLEGKENKGSLDKINISECPNLEEIDLSSLTGRKGASALIKARLSKSSKPSHFSSIASSFIVPLLKVM</sequence>
<evidence type="ECO:0000313" key="2">
    <source>
        <dbReference type="Proteomes" id="UP001153678"/>
    </source>
</evidence>
<organism evidence="1 2">
    <name type="scientific">Funneliformis geosporum</name>
    <dbReference type="NCBI Taxonomy" id="1117311"/>
    <lineage>
        <taxon>Eukaryota</taxon>
        <taxon>Fungi</taxon>
        <taxon>Fungi incertae sedis</taxon>
        <taxon>Mucoromycota</taxon>
        <taxon>Glomeromycotina</taxon>
        <taxon>Glomeromycetes</taxon>
        <taxon>Glomerales</taxon>
        <taxon>Glomeraceae</taxon>
        <taxon>Funneliformis</taxon>
    </lineage>
</organism>
<reference evidence="1" key="1">
    <citation type="submission" date="2022-08" db="EMBL/GenBank/DDBJ databases">
        <authorList>
            <person name="Kallberg Y."/>
            <person name="Tangrot J."/>
            <person name="Rosling A."/>
        </authorList>
    </citation>
    <scope>NUCLEOTIDE SEQUENCE</scope>
    <source>
        <strain evidence="1">Wild A</strain>
    </source>
</reference>
<dbReference type="AlphaFoldDB" id="A0A9W4TBU1"/>
<evidence type="ECO:0000313" key="1">
    <source>
        <dbReference type="EMBL" id="CAI2199745.1"/>
    </source>
</evidence>
<dbReference type="Gene3D" id="3.80.10.10">
    <property type="entry name" value="Ribonuclease Inhibitor"/>
    <property type="match status" value="1"/>
</dbReference>
<accession>A0A9W4TBU1</accession>